<evidence type="ECO:0000313" key="6">
    <source>
        <dbReference type="Proteomes" id="UP000683246"/>
    </source>
</evidence>
<evidence type="ECO:0000256" key="3">
    <source>
        <dbReference type="ARBA" id="ARBA00023163"/>
    </source>
</evidence>
<dbReference type="KEGG" id="vpy:HZI73_05445"/>
<evidence type="ECO:0000256" key="2">
    <source>
        <dbReference type="ARBA" id="ARBA00023125"/>
    </source>
</evidence>
<dbReference type="PROSITE" id="PS01124">
    <property type="entry name" value="HTH_ARAC_FAMILY_2"/>
    <property type="match status" value="1"/>
</dbReference>
<dbReference type="EMBL" id="CP058649">
    <property type="protein sequence ID" value="QUI21771.1"/>
    <property type="molecule type" value="Genomic_DNA"/>
</dbReference>
<dbReference type="PANTHER" id="PTHR47504">
    <property type="entry name" value="RIGHT ORIGIN-BINDING PROTEIN"/>
    <property type="match status" value="1"/>
</dbReference>
<name>A0A8J8MHS5_9FIRM</name>
<dbReference type="InterPro" id="IPR009057">
    <property type="entry name" value="Homeodomain-like_sf"/>
</dbReference>
<dbReference type="Pfam" id="PF12833">
    <property type="entry name" value="HTH_18"/>
    <property type="match status" value="1"/>
</dbReference>
<keyword evidence="1" id="KW-0805">Transcription regulation</keyword>
<keyword evidence="6" id="KW-1185">Reference proteome</keyword>
<evidence type="ECO:0000259" key="4">
    <source>
        <dbReference type="PROSITE" id="PS01124"/>
    </source>
</evidence>
<keyword evidence="3" id="KW-0804">Transcription</keyword>
<keyword evidence="2" id="KW-0238">DNA-binding</keyword>
<dbReference type="RefSeq" id="WP_212697242.1">
    <property type="nucleotide sequence ID" value="NZ_CP058649.1"/>
</dbReference>
<dbReference type="PANTHER" id="PTHR47504:SF5">
    <property type="entry name" value="RIGHT ORIGIN-BINDING PROTEIN"/>
    <property type="match status" value="1"/>
</dbReference>
<dbReference type="Gene3D" id="1.10.10.60">
    <property type="entry name" value="Homeodomain-like"/>
    <property type="match status" value="2"/>
</dbReference>
<evidence type="ECO:0000313" key="5">
    <source>
        <dbReference type="EMBL" id="QUI21771.1"/>
    </source>
</evidence>
<dbReference type="GO" id="GO:0043565">
    <property type="term" value="F:sequence-specific DNA binding"/>
    <property type="evidence" value="ECO:0007669"/>
    <property type="project" value="InterPro"/>
</dbReference>
<gene>
    <name evidence="5" type="ORF">HZI73_05445</name>
</gene>
<protein>
    <submittedName>
        <fullName evidence="5">Helix-turn-helix domain-containing protein</fullName>
    </submittedName>
</protein>
<dbReference type="AlphaFoldDB" id="A0A8J8MHS5"/>
<sequence length="513" mass="58606">MNKGGLKMDYSLTIWSVASFVETSVKDKMDYKDLEKIVGFSYRHIREVFKESTGISLAKYMLIRRISNTAFEIVHTKESLTEIAANYHFSSYDSFTRAFKRITGMMPSRFRKQSCKVGRRRLFMGMYAPVIYRDEEYFMISQPILEVTDKMKSVEKNNGTCILYGVPKVAYTYEECTPFPTVLKACLNYMGQTTDYAYIMAATGAAFRLRWNLNYWDGGNVDIMNVYNEPYKAFEKGFAAAGRSYKILTRDQGDKASFIQLITSEIDQGSPVIALGIIGPPEACVITGYQDNGHKILGWNCFQDNMEFNKGVTYHQCGYFICDNWWENKETIALMAIGEQQVEKTGIKEMVKNAIQIMTNKKITHIDPLTKNIRNELAGGQDAYDAWANAISHEQEFPQNAILPMLIERLMCQNDAQVMIAEGRSYAACFTEYIGKCHPNLAEKCHHVADLFRKEAKCAMDMDVIKGGFEQHEEASKRFADSEVRKKIVTLIQQAKAYDLQARQGLEEILEML</sequence>
<feature type="domain" description="HTH araC/xylS-type" evidence="4">
    <location>
        <begin position="15"/>
        <end position="113"/>
    </location>
</feature>
<dbReference type="InterPro" id="IPR018060">
    <property type="entry name" value="HTH_AraC"/>
</dbReference>
<accession>A0A8J8MHS5</accession>
<dbReference type="InterPro" id="IPR050959">
    <property type="entry name" value="MarA-like"/>
</dbReference>
<dbReference type="SMART" id="SM00342">
    <property type="entry name" value="HTH_ARAC"/>
    <property type="match status" value="1"/>
</dbReference>
<dbReference type="GO" id="GO:0003700">
    <property type="term" value="F:DNA-binding transcription factor activity"/>
    <property type="evidence" value="ECO:0007669"/>
    <property type="project" value="InterPro"/>
</dbReference>
<organism evidence="5 6">
    <name type="scientific">Vallitalea pronyensis</name>
    <dbReference type="NCBI Taxonomy" id="1348613"/>
    <lineage>
        <taxon>Bacteria</taxon>
        <taxon>Bacillati</taxon>
        <taxon>Bacillota</taxon>
        <taxon>Clostridia</taxon>
        <taxon>Lachnospirales</taxon>
        <taxon>Vallitaleaceae</taxon>
        <taxon>Vallitalea</taxon>
    </lineage>
</organism>
<proteinExistence type="predicted"/>
<evidence type="ECO:0000256" key="1">
    <source>
        <dbReference type="ARBA" id="ARBA00023015"/>
    </source>
</evidence>
<dbReference type="SUPFAM" id="SSF46689">
    <property type="entry name" value="Homeodomain-like"/>
    <property type="match status" value="1"/>
</dbReference>
<reference evidence="5" key="1">
    <citation type="submission" date="2020-07" db="EMBL/GenBank/DDBJ databases">
        <title>Vallitalea pronyensis genome.</title>
        <authorList>
            <person name="Postec A."/>
        </authorList>
    </citation>
    <scope>NUCLEOTIDE SEQUENCE</scope>
    <source>
        <strain evidence="5">FatNI3</strain>
    </source>
</reference>
<dbReference type="Proteomes" id="UP000683246">
    <property type="component" value="Chromosome"/>
</dbReference>